<dbReference type="InterPro" id="IPR035994">
    <property type="entry name" value="Nucleoside_phosphorylase_sf"/>
</dbReference>
<sequence length="616" mass="68741">MTESSLVEQERVVMTPKGKTSNSTTILIERKLVETTNEKMHVAGGEHTGIIINKETATENGEYVPAQLSLVFKVFLINAQTKKHTQEARTLKFWFRTPKNCQDNLGEENQAAVAQDFFRELVSPKEFPRDYVGFIKKIMKLMQHNYLEIAKLEVELKMLDEPAEVPTRPPMPGYCRIDLSTIHPSILSTSVSAEESVLGNIQILTREKVLEIIESAYPNPVTIPDIAKEHGWDEEEVAHHFSELQSKQLVKAMEHGAFTRQQSQDAHTITIVKQMPTMASSKQPTIAIITAQYCEKLAVDAMIENKETFVRYTTVGSSSPTSEYSRTRFGESNVYTLGNIGAHRVVSTKLPTVGHTREAMTAAGNTTTRLLGTFQKVDYVFLVGVGGGVPHFTDYNKHVRLGDVVISSPTRNKSIYLYCENAEVTDKGYQFEIKNYSPNNYCLQDISSQLKVSADQDESGTPPWLKYLKEGLNILSSQREPDFNAPSAETDKLYMSIGERDLIEVAHPVPQDGNIKRLEGCPRIHLGAVAAGRQIVKDDRLRQQFAAQIGALAFDCEFDAVLESILGNCKDSFVCIRGISDYKDGTRRKEWQPYASLAAASVMKSIVCGMEAPTNV</sequence>
<dbReference type="RefSeq" id="XP_030755759.1">
    <property type="nucleotide sequence ID" value="XM_030899899.1"/>
</dbReference>
<dbReference type="RefSeq" id="XP_030755762.1">
    <property type="nucleotide sequence ID" value="XM_030899902.1"/>
</dbReference>
<proteinExistence type="predicted"/>
<feature type="domain" description="HTH arsR-type" evidence="1">
    <location>
        <begin position="189"/>
        <end position="283"/>
    </location>
</feature>
<dbReference type="GO" id="GO:0003824">
    <property type="term" value="F:catalytic activity"/>
    <property type="evidence" value="ECO:0007669"/>
    <property type="project" value="InterPro"/>
</dbReference>
<dbReference type="Gene3D" id="3.40.50.1580">
    <property type="entry name" value="Nucleoside phosphorylase domain"/>
    <property type="match status" value="1"/>
</dbReference>
<dbReference type="GO" id="GO:0009116">
    <property type="term" value="P:nucleoside metabolic process"/>
    <property type="evidence" value="ECO:0007669"/>
    <property type="project" value="InterPro"/>
</dbReference>
<dbReference type="RefSeq" id="XP_030755764.1">
    <property type="nucleotide sequence ID" value="XM_030899904.1"/>
</dbReference>
<dbReference type="SUPFAM" id="SSF53167">
    <property type="entry name" value="Purine and uridine phosphorylases"/>
    <property type="match status" value="1"/>
</dbReference>
<dbReference type="GO" id="GO:0003700">
    <property type="term" value="F:DNA-binding transcription factor activity"/>
    <property type="evidence" value="ECO:0007669"/>
    <property type="project" value="InterPro"/>
</dbReference>
<dbReference type="InterPro" id="IPR000845">
    <property type="entry name" value="Nucleoside_phosphorylase_d"/>
</dbReference>
<dbReference type="InterPro" id="IPR001845">
    <property type="entry name" value="HTH_ArsR_DNA-bd_dom"/>
</dbReference>
<keyword evidence="2" id="KW-1185">Reference proteome</keyword>
<dbReference type="Pfam" id="PF22979">
    <property type="entry name" value="HTH_69"/>
    <property type="match status" value="1"/>
</dbReference>
<dbReference type="PROSITE" id="PS50987">
    <property type="entry name" value="HTH_ARSR_2"/>
    <property type="match status" value="1"/>
</dbReference>
<evidence type="ECO:0000313" key="6">
    <source>
        <dbReference type="RefSeq" id="XP_030755763.1"/>
    </source>
</evidence>
<dbReference type="GeneID" id="115882072"/>
<accession>A0A6J2XYM2</accession>
<protein>
    <submittedName>
        <fullName evidence="3 4">Uncharacterized protein LOC115882072 isoform X1</fullName>
    </submittedName>
</protein>
<dbReference type="Pfam" id="PF01048">
    <property type="entry name" value="PNP_UDP_1"/>
    <property type="match status" value="1"/>
</dbReference>
<dbReference type="RefSeq" id="XP_030755763.1">
    <property type="nucleotide sequence ID" value="XM_030899903.1"/>
</dbReference>
<organism evidence="2 7">
    <name type="scientific">Sitophilus oryzae</name>
    <name type="common">Rice weevil</name>
    <name type="synonym">Curculio oryzae</name>
    <dbReference type="NCBI Taxonomy" id="7048"/>
    <lineage>
        <taxon>Eukaryota</taxon>
        <taxon>Metazoa</taxon>
        <taxon>Ecdysozoa</taxon>
        <taxon>Arthropoda</taxon>
        <taxon>Hexapoda</taxon>
        <taxon>Insecta</taxon>
        <taxon>Pterygota</taxon>
        <taxon>Neoptera</taxon>
        <taxon>Endopterygota</taxon>
        <taxon>Coleoptera</taxon>
        <taxon>Polyphaga</taxon>
        <taxon>Cucujiformia</taxon>
        <taxon>Curculionidae</taxon>
        <taxon>Dryophthorinae</taxon>
        <taxon>Sitophilus</taxon>
    </lineage>
</organism>
<evidence type="ECO:0000313" key="7">
    <source>
        <dbReference type="RefSeq" id="XP_030755764.1"/>
    </source>
</evidence>
<dbReference type="AlphaFoldDB" id="A0A6J2XYM2"/>
<dbReference type="Proteomes" id="UP000504635">
    <property type="component" value="Unplaced"/>
</dbReference>
<reference evidence="3 4" key="1">
    <citation type="submission" date="2025-04" db="UniProtKB">
        <authorList>
            <consortium name="RefSeq"/>
        </authorList>
    </citation>
    <scope>IDENTIFICATION</scope>
    <source>
        <tissue evidence="3 4">Gonads</tissue>
    </source>
</reference>
<dbReference type="KEGG" id="soy:115882072"/>
<name>A0A6J2XYM2_SITOR</name>
<dbReference type="OrthoDB" id="1577640at2759"/>
<dbReference type="PANTHER" id="PTHR47705:SF1">
    <property type="entry name" value="PNP_UDP_1 DOMAIN-CONTAINING PROTEIN"/>
    <property type="match status" value="1"/>
</dbReference>
<dbReference type="PANTHER" id="PTHR47705">
    <property type="entry name" value="AGAP000321-PA"/>
    <property type="match status" value="1"/>
</dbReference>
<gene>
    <name evidence="3 4 5 6 7" type="primary">LOC115882072</name>
</gene>
<dbReference type="InterPro" id="IPR055121">
    <property type="entry name" value="HTH_69"/>
</dbReference>
<evidence type="ECO:0000313" key="5">
    <source>
        <dbReference type="RefSeq" id="XP_030755762.1"/>
    </source>
</evidence>
<evidence type="ECO:0000313" key="2">
    <source>
        <dbReference type="Proteomes" id="UP000504635"/>
    </source>
</evidence>
<evidence type="ECO:0000259" key="1">
    <source>
        <dbReference type="PROSITE" id="PS50987"/>
    </source>
</evidence>
<evidence type="ECO:0000313" key="4">
    <source>
        <dbReference type="RefSeq" id="XP_030755761.1"/>
    </source>
</evidence>
<dbReference type="RefSeq" id="XP_030755761.1">
    <property type="nucleotide sequence ID" value="XM_030899901.1"/>
</dbReference>
<evidence type="ECO:0000313" key="3">
    <source>
        <dbReference type="RefSeq" id="XP_030755759.1"/>
    </source>
</evidence>